<evidence type="ECO:0000313" key="3">
    <source>
        <dbReference type="Proteomes" id="UP001501591"/>
    </source>
</evidence>
<protein>
    <submittedName>
        <fullName evidence="2">Uncharacterized protein</fullName>
    </submittedName>
</protein>
<comment type="caution">
    <text evidence="2">The sequence shown here is derived from an EMBL/GenBank/DDBJ whole genome shotgun (WGS) entry which is preliminary data.</text>
</comment>
<dbReference type="EMBL" id="BAABCP010000001">
    <property type="protein sequence ID" value="GAA3924814.1"/>
    <property type="molecule type" value="Genomic_DNA"/>
</dbReference>
<proteinExistence type="predicted"/>
<organism evidence="2 3">
    <name type="scientific">Microbacterium soli</name>
    <dbReference type="NCBI Taxonomy" id="446075"/>
    <lineage>
        <taxon>Bacteria</taxon>
        <taxon>Bacillati</taxon>
        <taxon>Actinomycetota</taxon>
        <taxon>Actinomycetes</taxon>
        <taxon>Micrococcales</taxon>
        <taxon>Microbacteriaceae</taxon>
        <taxon>Microbacterium</taxon>
    </lineage>
</organism>
<evidence type="ECO:0000313" key="2">
    <source>
        <dbReference type="EMBL" id="GAA3924814.1"/>
    </source>
</evidence>
<name>A0ABP7MJP5_9MICO</name>
<sequence length="68" mass="7245">MAARSRQIPGEPIRPGKPRALVSENESPDGAFRCRCESTGVLKEISTEDIYDAAKALAEGKTITVAAN</sequence>
<feature type="region of interest" description="Disordered" evidence="1">
    <location>
        <begin position="1"/>
        <end position="29"/>
    </location>
</feature>
<dbReference type="Proteomes" id="UP001501591">
    <property type="component" value="Unassembled WGS sequence"/>
</dbReference>
<accession>A0ABP7MJP5</accession>
<reference evidence="3" key="1">
    <citation type="journal article" date="2019" name="Int. J. Syst. Evol. Microbiol.">
        <title>The Global Catalogue of Microorganisms (GCM) 10K type strain sequencing project: providing services to taxonomists for standard genome sequencing and annotation.</title>
        <authorList>
            <consortium name="The Broad Institute Genomics Platform"/>
            <consortium name="The Broad Institute Genome Sequencing Center for Infectious Disease"/>
            <person name="Wu L."/>
            <person name="Ma J."/>
        </authorList>
    </citation>
    <scope>NUCLEOTIDE SEQUENCE [LARGE SCALE GENOMIC DNA]</scope>
    <source>
        <strain evidence="3">JCM 17024</strain>
    </source>
</reference>
<gene>
    <name evidence="2" type="ORF">GCM10022383_00130</name>
</gene>
<evidence type="ECO:0000256" key="1">
    <source>
        <dbReference type="SAM" id="MobiDB-lite"/>
    </source>
</evidence>
<keyword evidence="3" id="KW-1185">Reference proteome</keyword>